<dbReference type="AlphaFoldDB" id="A0A9X0AP08"/>
<proteinExistence type="predicted"/>
<evidence type="ECO:0008006" key="3">
    <source>
        <dbReference type="Google" id="ProtNLM"/>
    </source>
</evidence>
<sequence>MPTPPVETFPMPALNSEPDTRITIFNHIEFHLHSSLLKLHSAYFRKFIDSLDNALEPSGAQWKYDWIAKVEGDGNWYVVKKAQESQVSASN</sequence>
<reference evidence="1" key="1">
    <citation type="submission" date="2022-11" db="EMBL/GenBank/DDBJ databases">
        <title>Genome Resource of Sclerotinia nivalis Strain SnTB1, a Plant Pathogen Isolated from American Ginseng.</title>
        <authorList>
            <person name="Fan S."/>
        </authorList>
    </citation>
    <scope>NUCLEOTIDE SEQUENCE</scope>
    <source>
        <strain evidence="1">SnTB1</strain>
    </source>
</reference>
<keyword evidence="2" id="KW-1185">Reference proteome</keyword>
<comment type="caution">
    <text evidence="1">The sequence shown here is derived from an EMBL/GenBank/DDBJ whole genome shotgun (WGS) entry which is preliminary data.</text>
</comment>
<evidence type="ECO:0000313" key="1">
    <source>
        <dbReference type="EMBL" id="KAJ8065889.1"/>
    </source>
</evidence>
<protein>
    <recommendedName>
        <fullName evidence="3">BTB domain-containing protein</fullName>
    </recommendedName>
</protein>
<organism evidence="1 2">
    <name type="scientific">Sclerotinia nivalis</name>
    <dbReference type="NCBI Taxonomy" id="352851"/>
    <lineage>
        <taxon>Eukaryota</taxon>
        <taxon>Fungi</taxon>
        <taxon>Dikarya</taxon>
        <taxon>Ascomycota</taxon>
        <taxon>Pezizomycotina</taxon>
        <taxon>Leotiomycetes</taxon>
        <taxon>Helotiales</taxon>
        <taxon>Sclerotiniaceae</taxon>
        <taxon>Sclerotinia</taxon>
    </lineage>
</organism>
<accession>A0A9X0AP08</accession>
<evidence type="ECO:0000313" key="2">
    <source>
        <dbReference type="Proteomes" id="UP001152300"/>
    </source>
</evidence>
<dbReference type="Proteomes" id="UP001152300">
    <property type="component" value="Unassembled WGS sequence"/>
</dbReference>
<gene>
    <name evidence="1" type="ORF">OCU04_004990</name>
</gene>
<name>A0A9X0AP08_9HELO</name>
<dbReference type="EMBL" id="JAPEIS010000005">
    <property type="protein sequence ID" value="KAJ8065889.1"/>
    <property type="molecule type" value="Genomic_DNA"/>
</dbReference>